<feature type="compositionally biased region" description="Basic and acidic residues" evidence="3">
    <location>
        <begin position="396"/>
        <end position="409"/>
    </location>
</feature>
<feature type="region of interest" description="Disordered" evidence="3">
    <location>
        <begin position="323"/>
        <end position="360"/>
    </location>
</feature>
<dbReference type="EMBL" id="CP016804">
    <property type="protein sequence ID" value="APE94862.1"/>
    <property type="molecule type" value="Genomic_DNA"/>
</dbReference>
<dbReference type="RefSeq" id="WP_071932654.1">
    <property type="nucleotide sequence ID" value="NZ_CP016804.1"/>
</dbReference>
<dbReference type="Gene3D" id="2.40.340.10">
    <property type="entry name" value="MoeA, C-terminal, domain IV"/>
    <property type="match status" value="1"/>
</dbReference>
<dbReference type="InterPro" id="IPR038987">
    <property type="entry name" value="MoeA-like"/>
</dbReference>
<protein>
    <submittedName>
        <fullName evidence="5">Molybdopterin molybdotransferase</fullName>
        <ecNumber evidence="5">2.10.1.1</ecNumber>
    </submittedName>
</protein>
<dbReference type="InterPro" id="IPR036135">
    <property type="entry name" value="MoeA_linker/N_sf"/>
</dbReference>
<dbReference type="Pfam" id="PF03453">
    <property type="entry name" value="MoeA_N"/>
    <property type="match status" value="1"/>
</dbReference>
<dbReference type="CDD" id="cd00887">
    <property type="entry name" value="MoeA"/>
    <property type="match status" value="1"/>
</dbReference>
<evidence type="ECO:0000256" key="3">
    <source>
        <dbReference type="SAM" id="MobiDB-lite"/>
    </source>
</evidence>
<dbReference type="InterPro" id="IPR005110">
    <property type="entry name" value="MoeA_linker/N"/>
</dbReference>
<evidence type="ECO:0000313" key="6">
    <source>
        <dbReference type="Proteomes" id="UP000186165"/>
    </source>
</evidence>
<dbReference type="InterPro" id="IPR036688">
    <property type="entry name" value="MoeA_C_domain_IV_sf"/>
</dbReference>
<dbReference type="SUPFAM" id="SSF63882">
    <property type="entry name" value="MoeA N-terminal region -like"/>
    <property type="match status" value="1"/>
</dbReference>
<dbReference type="OrthoDB" id="31371at2157"/>
<dbReference type="GO" id="GO:0006777">
    <property type="term" value="P:Mo-molybdopterin cofactor biosynthetic process"/>
    <property type="evidence" value="ECO:0007669"/>
    <property type="project" value="UniProtKB-KW"/>
</dbReference>
<feature type="domain" description="MoaB/Mog" evidence="4">
    <location>
        <begin position="176"/>
        <end position="310"/>
    </location>
</feature>
<dbReference type="Gene3D" id="2.170.190.11">
    <property type="entry name" value="Molybdopterin biosynthesis moea protein, domain 3"/>
    <property type="match status" value="1"/>
</dbReference>
<dbReference type="Pfam" id="PF00994">
    <property type="entry name" value="MoCF_biosynth"/>
    <property type="match status" value="1"/>
</dbReference>
<sequence>MTETGPVRLANAISTLAEHLGAVDRTESVPLQSADGRVLAAGVPAERPQPHYRRATRDGYAVRAADTETATAASPTVLDPTEGALGPGEAAWVHTGSAVPEGADAVVMVEWTTETGAGIEVTESVEAGTHVVPVGADLEAGTPLFEAGHRLRPGDLGALKVAGVRTVSVIEPPTVAVIPTGEELVQADPGPGQVVESNGLVSAQLLDRWGMAPRYREVVTDEREALREAIERDLDADLVLTSGGSSVGERDLLPAVVEDLGEVLVTELAVRPGHSAGIGVVDGTPIAMLPGTPMANLALDWVLVRPALTRALGTPLVGPPSVRAPLKSELKSQPGRRTIHGVSLDGGVSEASGHGLPSLSQTDGWVQVAESRSAIPAGESVTVEQWGGCPRPVQSEADRENNSEKSATR</sequence>
<reference evidence="6" key="1">
    <citation type="submission" date="2016-08" db="EMBL/GenBank/DDBJ databases">
        <title>Discovery of first anaerobic lithoheterotrophic haloarchae widely represented in hypersaline habitats.</title>
        <authorList>
            <person name="Sorokin D.Y."/>
            <person name="Kublanov I.V."/>
            <person name="Roman P."/>
            <person name="Sinninghe Damste J.S."/>
            <person name="Golyshin P.N."/>
            <person name="Rojo D."/>
            <person name="Ciordia S."/>
            <person name="Mena Md.C."/>
            <person name="Ferrer M."/>
            <person name="Smedile F."/>
            <person name="Messina E."/>
            <person name="La Cono V."/>
            <person name="Yakimov M.M."/>
        </authorList>
    </citation>
    <scope>NUCLEOTIDE SEQUENCE [LARGE SCALE GENOMIC DNA]</scope>
    <source>
        <strain evidence="6">HSR6</strain>
    </source>
</reference>
<dbReference type="PANTHER" id="PTHR10192:SF19">
    <property type="entry name" value="MOLYBDOPTERIN BIOSYNTHESIS PROTEIN MJ0666-RELATED"/>
    <property type="match status" value="1"/>
</dbReference>
<dbReference type="Gene3D" id="3.90.105.10">
    <property type="entry name" value="Molybdopterin biosynthesis moea protein, domain 2"/>
    <property type="match status" value="1"/>
</dbReference>
<evidence type="ECO:0000313" key="5">
    <source>
        <dbReference type="EMBL" id="APE94862.1"/>
    </source>
</evidence>
<evidence type="ECO:0000256" key="2">
    <source>
        <dbReference type="ARBA" id="ARBA00023150"/>
    </source>
</evidence>
<organism evidence="5 6">
    <name type="scientific">Halodesulfurarchaeum formicicum</name>
    <dbReference type="NCBI Taxonomy" id="1873524"/>
    <lineage>
        <taxon>Archaea</taxon>
        <taxon>Methanobacteriati</taxon>
        <taxon>Methanobacteriota</taxon>
        <taxon>Stenosarchaea group</taxon>
        <taxon>Halobacteria</taxon>
        <taxon>Halobacteriales</taxon>
        <taxon>Halobacteriaceae</taxon>
        <taxon>Halodesulfurarchaeum</taxon>
    </lineage>
</organism>
<dbReference type="SMART" id="SM00852">
    <property type="entry name" value="MoCF_biosynth"/>
    <property type="match status" value="1"/>
</dbReference>
<feature type="region of interest" description="Disordered" evidence="3">
    <location>
        <begin position="66"/>
        <end position="86"/>
    </location>
</feature>
<name>A0A1J1A9P8_9EURY</name>
<dbReference type="Proteomes" id="UP000186165">
    <property type="component" value="Chromosome"/>
</dbReference>
<feature type="region of interest" description="Disordered" evidence="3">
    <location>
        <begin position="373"/>
        <end position="409"/>
    </location>
</feature>
<dbReference type="InterPro" id="IPR036425">
    <property type="entry name" value="MoaB/Mog-like_dom_sf"/>
</dbReference>
<dbReference type="UniPathway" id="UPA00344"/>
<dbReference type="InterPro" id="IPR005111">
    <property type="entry name" value="MoeA_C_domain_IV"/>
</dbReference>
<dbReference type="PANTHER" id="PTHR10192">
    <property type="entry name" value="MOLYBDOPTERIN BIOSYNTHESIS PROTEIN"/>
    <property type="match status" value="1"/>
</dbReference>
<dbReference type="InterPro" id="IPR001453">
    <property type="entry name" value="MoaB/Mog_dom"/>
</dbReference>
<keyword evidence="2" id="KW-0501">Molybdenum cofactor biosynthesis</keyword>
<dbReference type="EC" id="2.10.1.1" evidence="5"/>
<dbReference type="GO" id="GO:0005737">
    <property type="term" value="C:cytoplasm"/>
    <property type="evidence" value="ECO:0007669"/>
    <property type="project" value="TreeGrafter"/>
</dbReference>
<dbReference type="Gene3D" id="3.40.980.10">
    <property type="entry name" value="MoaB/Mog-like domain"/>
    <property type="match status" value="1"/>
</dbReference>
<keyword evidence="5" id="KW-0808">Transferase</keyword>
<dbReference type="SUPFAM" id="SSF53218">
    <property type="entry name" value="Molybdenum cofactor biosynthesis proteins"/>
    <property type="match status" value="1"/>
</dbReference>
<comment type="pathway">
    <text evidence="1">Cofactor biosynthesis; molybdopterin biosynthesis.</text>
</comment>
<accession>A0A1J1A9P8</accession>
<dbReference type="GO" id="GO:0061599">
    <property type="term" value="F:molybdopterin molybdotransferase activity"/>
    <property type="evidence" value="ECO:0007669"/>
    <property type="project" value="UniProtKB-EC"/>
</dbReference>
<evidence type="ECO:0000256" key="1">
    <source>
        <dbReference type="ARBA" id="ARBA00005046"/>
    </source>
</evidence>
<keyword evidence="6" id="KW-1185">Reference proteome</keyword>
<dbReference type="GeneID" id="30416922"/>
<dbReference type="AlphaFoldDB" id="A0A1J1A9P8"/>
<gene>
    <name evidence="5" type="primary">moeA</name>
    <name evidence="5" type="ORF">HSR6_0396</name>
</gene>
<dbReference type="SUPFAM" id="SSF63867">
    <property type="entry name" value="MoeA C-terminal domain-like"/>
    <property type="match status" value="1"/>
</dbReference>
<proteinExistence type="predicted"/>
<dbReference type="Pfam" id="PF03454">
    <property type="entry name" value="MoeA_C"/>
    <property type="match status" value="1"/>
</dbReference>
<evidence type="ECO:0000259" key="4">
    <source>
        <dbReference type="SMART" id="SM00852"/>
    </source>
</evidence>
<dbReference type="KEGG" id="hhsr:HSR6_0396"/>